<reference evidence="4 5" key="1">
    <citation type="submission" date="2019-11" db="EMBL/GenBank/DDBJ databases">
        <authorList>
            <person name="Holert J."/>
        </authorList>
    </citation>
    <scope>NUCLEOTIDE SEQUENCE [LARGE SCALE GENOMIC DNA]</scope>
    <source>
        <strain evidence="4">SB11_3</strain>
    </source>
</reference>
<dbReference type="PANTHER" id="PTHR46509:SF1">
    <property type="entry name" value="PHOSPHOADENOSINE PHOSPHOSULFATE REDUCTASE"/>
    <property type="match status" value="1"/>
</dbReference>
<dbReference type="Pfam" id="PF01507">
    <property type="entry name" value="PAPS_reduct"/>
    <property type="match status" value="1"/>
</dbReference>
<comment type="pathway">
    <text evidence="2">Sulfur metabolism; hydrogen sulfide biosynthesis; sulfite from sulfate.</text>
</comment>
<dbReference type="EC" id="1.8.4.8" evidence="4"/>
<proteinExistence type="inferred from homology"/>
<dbReference type="OrthoDB" id="9794018at2"/>
<dbReference type="InterPro" id="IPR014729">
    <property type="entry name" value="Rossmann-like_a/b/a_fold"/>
</dbReference>
<keyword evidence="5" id="KW-1185">Reference proteome</keyword>
<dbReference type="GO" id="GO:0004604">
    <property type="term" value="F:phosphoadenylyl-sulfate reductase (thioredoxin) activity"/>
    <property type="evidence" value="ECO:0007669"/>
    <property type="project" value="UniProtKB-EC"/>
</dbReference>
<dbReference type="GO" id="GO:0005737">
    <property type="term" value="C:cytoplasm"/>
    <property type="evidence" value="ECO:0007669"/>
    <property type="project" value="TreeGrafter"/>
</dbReference>
<protein>
    <submittedName>
        <fullName evidence="4">Phosphoadenosine phosphosulfate reductase</fullName>
        <ecNumber evidence="4">1.8.4.8</ecNumber>
    </submittedName>
</protein>
<dbReference type="AlphaFoldDB" id="A0A5S9QKZ2"/>
<dbReference type="GO" id="GO:0019379">
    <property type="term" value="P:sulfate assimilation, phosphoadenylyl sulfate reduction by phosphoadenylyl-sulfate reductase (thioredoxin)"/>
    <property type="evidence" value="ECO:0007669"/>
    <property type="project" value="TreeGrafter"/>
</dbReference>
<evidence type="ECO:0000313" key="4">
    <source>
        <dbReference type="EMBL" id="CAA0119551.1"/>
    </source>
</evidence>
<dbReference type="EMBL" id="CACSIO010000034">
    <property type="protein sequence ID" value="CAA0119551.1"/>
    <property type="molecule type" value="Genomic_DNA"/>
</dbReference>
<sequence>MHIGQLDLEQINAELAEQSPEAIIRWALSLNKNTIMTTSFGVNSAVSLHLLSNTPESHDVPVVWVDSGYNMRDAYLVADTLMKSLELNMRIYNPLMSAERRNAILGGIPSPDEPEFDEFVHQVKLEPFSRALDEIKPEIWISGIRKEETEHRKNLGIVSIDGRGILKVAPLFNLTEEQVVAYMQKHQLPTCKHYFDPTKVRDDAECGLHTAIA</sequence>
<evidence type="ECO:0000313" key="5">
    <source>
        <dbReference type="Proteomes" id="UP000441399"/>
    </source>
</evidence>
<keyword evidence="4" id="KW-0560">Oxidoreductase</keyword>
<comment type="similarity">
    <text evidence="1">Belongs to the PAPS reductase family. CysH subfamily.</text>
</comment>
<evidence type="ECO:0000256" key="2">
    <source>
        <dbReference type="ARBA" id="ARBA00024327"/>
    </source>
</evidence>
<dbReference type="Gene3D" id="3.40.50.620">
    <property type="entry name" value="HUPs"/>
    <property type="match status" value="1"/>
</dbReference>
<evidence type="ECO:0000256" key="1">
    <source>
        <dbReference type="ARBA" id="ARBA00009732"/>
    </source>
</evidence>
<organism evidence="4 5">
    <name type="scientific">BD1-7 clade bacterium</name>
    <dbReference type="NCBI Taxonomy" id="2029982"/>
    <lineage>
        <taxon>Bacteria</taxon>
        <taxon>Pseudomonadati</taxon>
        <taxon>Pseudomonadota</taxon>
        <taxon>Gammaproteobacteria</taxon>
        <taxon>Cellvibrionales</taxon>
        <taxon>Spongiibacteraceae</taxon>
        <taxon>BD1-7 clade</taxon>
    </lineage>
</organism>
<dbReference type="InterPro" id="IPR002500">
    <property type="entry name" value="PAPS_reduct_dom"/>
</dbReference>
<evidence type="ECO:0000259" key="3">
    <source>
        <dbReference type="Pfam" id="PF01507"/>
    </source>
</evidence>
<dbReference type="SUPFAM" id="SSF52402">
    <property type="entry name" value="Adenine nucleotide alpha hydrolases-like"/>
    <property type="match status" value="1"/>
</dbReference>
<dbReference type="Proteomes" id="UP000441399">
    <property type="component" value="Unassembled WGS sequence"/>
</dbReference>
<gene>
    <name evidence="4" type="primary">cysH</name>
    <name evidence="4" type="ORF">OPDIPICF_02292</name>
</gene>
<dbReference type="PANTHER" id="PTHR46509">
    <property type="entry name" value="PHOSPHOADENOSINE PHOSPHOSULFATE REDUCTASE"/>
    <property type="match status" value="1"/>
</dbReference>
<accession>A0A5S9QKZ2</accession>
<feature type="domain" description="Phosphoadenosine phosphosulphate reductase" evidence="3">
    <location>
        <begin position="34"/>
        <end position="195"/>
    </location>
</feature>
<name>A0A5S9QKZ2_9GAMM</name>